<accession>A0A7J7KX26</accession>
<evidence type="ECO:0000313" key="2">
    <source>
        <dbReference type="EMBL" id="KAF6134945.1"/>
    </source>
</evidence>
<feature type="compositionally biased region" description="Polar residues" evidence="1">
    <location>
        <begin position="43"/>
        <end position="52"/>
    </location>
</feature>
<feature type="compositionally biased region" description="Polar residues" evidence="1">
    <location>
        <begin position="1"/>
        <end position="15"/>
    </location>
</feature>
<feature type="compositionally biased region" description="Basic and acidic residues" evidence="1">
    <location>
        <begin position="82"/>
        <end position="93"/>
    </location>
</feature>
<gene>
    <name evidence="2" type="ORF">GIB67_023304</name>
</gene>
<reference evidence="2 3" key="1">
    <citation type="journal article" date="2020" name="IScience">
        <title>Genome Sequencing of the Endangered Kingdonia uniflora (Circaeasteraceae, Ranunculales) Reveals Potential Mechanisms of Evolutionary Specialization.</title>
        <authorList>
            <person name="Sun Y."/>
            <person name="Deng T."/>
            <person name="Zhang A."/>
            <person name="Moore M.J."/>
            <person name="Landis J.B."/>
            <person name="Lin N."/>
            <person name="Zhang H."/>
            <person name="Zhang X."/>
            <person name="Huang J."/>
            <person name="Zhang X."/>
            <person name="Sun H."/>
            <person name="Wang H."/>
        </authorList>
    </citation>
    <scope>NUCLEOTIDE SEQUENCE [LARGE SCALE GENOMIC DNA]</scope>
    <source>
        <strain evidence="2">TB1705</strain>
        <tissue evidence="2">Leaf</tissue>
    </source>
</reference>
<name>A0A7J7KX26_9MAGN</name>
<proteinExistence type="predicted"/>
<sequence length="334" mass="37039">QSYPNEQVDINNKEQNGTRHTSEPKTGDPTTNKQFKTNHELSKSSNPTQIQQKESKGAHNNKKNNKQLDNKGSKKKSQPLKESIHKEKPSKEKYIMAEEELKVATIKIRQELAKGDRRGSIAPKASRCNVPEFQGLDGATESHEGICVSFDCHALRQVVILSCTGCVNSSCVSVSRIMLTSIDNIFSPYLTAIGYINNSASAGPDRLIGSLDRAKVLEGTELEAHSPVLQLSLLCRGIVLSMEPCDNGILLGPSPRSSQNQCSSERVYLIVTIRGLCLEPYFMTGILVLNYLSICSSIVGIQAAFECLWCLDLSLYTKYPNPPMYFYSRNSWTE</sequence>
<evidence type="ECO:0000313" key="3">
    <source>
        <dbReference type="Proteomes" id="UP000541444"/>
    </source>
</evidence>
<dbReference type="AlphaFoldDB" id="A0A7J7KX26"/>
<protein>
    <submittedName>
        <fullName evidence="2">Uncharacterized protein</fullName>
    </submittedName>
</protein>
<feature type="compositionally biased region" description="Basic and acidic residues" evidence="1">
    <location>
        <begin position="16"/>
        <end position="26"/>
    </location>
</feature>
<evidence type="ECO:0000256" key="1">
    <source>
        <dbReference type="SAM" id="MobiDB-lite"/>
    </source>
</evidence>
<keyword evidence="3" id="KW-1185">Reference proteome</keyword>
<dbReference type="Proteomes" id="UP000541444">
    <property type="component" value="Unassembled WGS sequence"/>
</dbReference>
<feature type="non-terminal residue" evidence="2">
    <location>
        <position position="334"/>
    </location>
</feature>
<feature type="region of interest" description="Disordered" evidence="1">
    <location>
        <begin position="1"/>
        <end position="93"/>
    </location>
</feature>
<organism evidence="2 3">
    <name type="scientific">Kingdonia uniflora</name>
    <dbReference type="NCBI Taxonomy" id="39325"/>
    <lineage>
        <taxon>Eukaryota</taxon>
        <taxon>Viridiplantae</taxon>
        <taxon>Streptophyta</taxon>
        <taxon>Embryophyta</taxon>
        <taxon>Tracheophyta</taxon>
        <taxon>Spermatophyta</taxon>
        <taxon>Magnoliopsida</taxon>
        <taxon>Ranunculales</taxon>
        <taxon>Circaeasteraceae</taxon>
        <taxon>Kingdonia</taxon>
    </lineage>
</organism>
<dbReference type="EMBL" id="JACGCM010002823">
    <property type="protein sequence ID" value="KAF6134945.1"/>
    <property type="molecule type" value="Genomic_DNA"/>
</dbReference>
<comment type="caution">
    <text evidence="2">The sequence shown here is derived from an EMBL/GenBank/DDBJ whole genome shotgun (WGS) entry which is preliminary data.</text>
</comment>